<keyword evidence="2" id="KW-0645">Protease</keyword>
<dbReference type="GO" id="GO:0006508">
    <property type="term" value="P:proteolysis"/>
    <property type="evidence" value="ECO:0007669"/>
    <property type="project" value="UniProtKB-KW"/>
</dbReference>
<dbReference type="PANTHER" id="PTHR15910:SF1">
    <property type="entry name" value="ARCHAEMETZINCIN-2"/>
    <property type="match status" value="1"/>
</dbReference>
<comment type="caution">
    <text evidence="7">The sequence shown here is derived from an EMBL/GenBank/DDBJ whole genome shotgun (WGS) entry which is preliminary data.</text>
</comment>
<evidence type="ECO:0008006" key="9">
    <source>
        <dbReference type="Google" id="ProtNLM"/>
    </source>
</evidence>
<dbReference type="InterPro" id="IPR012962">
    <property type="entry name" value="Pept_M54_archaemetzincn"/>
</dbReference>
<reference evidence="7" key="1">
    <citation type="journal article" date="2023" name="Mol. Biol. Evol.">
        <title>Third-Generation Sequencing Reveals the Adaptive Role of the Epigenome in Three Deep-Sea Polychaetes.</title>
        <authorList>
            <person name="Perez M."/>
            <person name="Aroh O."/>
            <person name="Sun Y."/>
            <person name="Lan Y."/>
            <person name="Juniper S.K."/>
            <person name="Young C.R."/>
            <person name="Angers B."/>
            <person name="Qian P.Y."/>
        </authorList>
    </citation>
    <scope>NUCLEOTIDE SEQUENCE</scope>
    <source>
        <strain evidence="7">P08H-3</strain>
    </source>
</reference>
<sequence>MPRKVQSQSRFIPYARGFRAPSKKVKQKALIGHGECSSHISKEFADGEHFESVQKCQSIDDWLANVKENGQTYAQFINNCPWLSTRKWRKVNMKFVPSGETIHEKYPDGKIYIIPVGDLTTGLNNNLCILDVDDIIEYCQIFLGLPVVTLPAVSLVRNNGKVLWLEDKVGSRKKRQTTSVVLPSRYDKRSNHYQLHVAAVLEKLRKSLPDDAICLLGLTMYDLYEDDADLFVAGMAAGNHRVGLFSLFRYNPRLAFSKEYWYDITEIDSILKIPHNELMLQRGCKLVVHEICHLLGIDHCIFYLCCMNGSGHLEEDFRQPMFLCPIDLRKLHQLCGFDIIQRYEQLRGFFGKHHMEKECLWLERRLDFLRKG</sequence>
<dbReference type="Gene3D" id="3.40.390.10">
    <property type="entry name" value="Collagenase (Catalytic Domain)"/>
    <property type="match status" value="1"/>
</dbReference>
<comment type="cofactor">
    <cofactor evidence="1">
        <name>Zn(2+)</name>
        <dbReference type="ChEBI" id="CHEBI:29105"/>
    </cofactor>
</comment>
<accession>A0AAD9IZU3</accession>
<evidence type="ECO:0000256" key="6">
    <source>
        <dbReference type="ARBA" id="ARBA00023049"/>
    </source>
</evidence>
<dbReference type="GO" id="GO:0008237">
    <property type="term" value="F:metallopeptidase activity"/>
    <property type="evidence" value="ECO:0007669"/>
    <property type="project" value="UniProtKB-KW"/>
</dbReference>
<keyword evidence="6" id="KW-0482">Metalloprotease</keyword>
<keyword evidence="4" id="KW-0378">Hydrolase</keyword>
<proteinExistence type="predicted"/>
<dbReference type="EMBL" id="JAODUP010000839">
    <property type="protein sequence ID" value="KAK2143447.1"/>
    <property type="molecule type" value="Genomic_DNA"/>
</dbReference>
<gene>
    <name evidence="7" type="ORF">LSH36_839g02006</name>
</gene>
<evidence type="ECO:0000256" key="3">
    <source>
        <dbReference type="ARBA" id="ARBA00022723"/>
    </source>
</evidence>
<dbReference type="Pfam" id="PF07998">
    <property type="entry name" value="Peptidase_M54"/>
    <property type="match status" value="1"/>
</dbReference>
<evidence type="ECO:0000313" key="7">
    <source>
        <dbReference type="EMBL" id="KAK2143447.1"/>
    </source>
</evidence>
<dbReference type="CDD" id="cd11375">
    <property type="entry name" value="Peptidase_M54"/>
    <property type="match status" value="1"/>
</dbReference>
<evidence type="ECO:0000256" key="4">
    <source>
        <dbReference type="ARBA" id="ARBA00022801"/>
    </source>
</evidence>
<keyword evidence="8" id="KW-1185">Reference proteome</keyword>
<evidence type="ECO:0000256" key="2">
    <source>
        <dbReference type="ARBA" id="ARBA00022670"/>
    </source>
</evidence>
<keyword evidence="3" id="KW-0479">Metal-binding</keyword>
<evidence type="ECO:0000256" key="5">
    <source>
        <dbReference type="ARBA" id="ARBA00022833"/>
    </source>
</evidence>
<keyword evidence="5" id="KW-0862">Zinc</keyword>
<name>A0AAD9IZU3_9ANNE</name>
<evidence type="ECO:0000313" key="8">
    <source>
        <dbReference type="Proteomes" id="UP001208570"/>
    </source>
</evidence>
<protein>
    <recommendedName>
        <fullName evidence="9">Archaemetzincin-2</fullName>
    </recommendedName>
</protein>
<dbReference type="InterPro" id="IPR024079">
    <property type="entry name" value="MetalloPept_cat_dom_sf"/>
</dbReference>
<dbReference type="SUPFAM" id="SSF55486">
    <property type="entry name" value="Metalloproteases ('zincins'), catalytic domain"/>
    <property type="match status" value="1"/>
</dbReference>
<dbReference type="GO" id="GO:0046872">
    <property type="term" value="F:metal ion binding"/>
    <property type="evidence" value="ECO:0007669"/>
    <property type="project" value="UniProtKB-KW"/>
</dbReference>
<organism evidence="7 8">
    <name type="scientific">Paralvinella palmiformis</name>
    <dbReference type="NCBI Taxonomy" id="53620"/>
    <lineage>
        <taxon>Eukaryota</taxon>
        <taxon>Metazoa</taxon>
        <taxon>Spiralia</taxon>
        <taxon>Lophotrochozoa</taxon>
        <taxon>Annelida</taxon>
        <taxon>Polychaeta</taxon>
        <taxon>Sedentaria</taxon>
        <taxon>Canalipalpata</taxon>
        <taxon>Terebellida</taxon>
        <taxon>Terebelliformia</taxon>
        <taxon>Alvinellidae</taxon>
        <taxon>Paralvinella</taxon>
    </lineage>
</organism>
<dbReference type="Proteomes" id="UP001208570">
    <property type="component" value="Unassembled WGS sequence"/>
</dbReference>
<evidence type="ECO:0000256" key="1">
    <source>
        <dbReference type="ARBA" id="ARBA00001947"/>
    </source>
</evidence>
<dbReference type="PANTHER" id="PTHR15910">
    <property type="entry name" value="ARCHAEMETZINCIN"/>
    <property type="match status" value="1"/>
</dbReference>
<dbReference type="AlphaFoldDB" id="A0AAD9IZU3"/>